<evidence type="ECO:0000256" key="1">
    <source>
        <dbReference type="ARBA" id="ARBA00004123"/>
    </source>
</evidence>
<dbReference type="GO" id="GO:0016787">
    <property type="term" value="F:hydrolase activity"/>
    <property type="evidence" value="ECO:0007669"/>
    <property type="project" value="UniProtKB-KW"/>
</dbReference>
<keyword evidence="4" id="KW-0347">Helicase</keyword>
<dbReference type="GO" id="GO:0005634">
    <property type="term" value="C:nucleus"/>
    <property type="evidence" value="ECO:0007669"/>
    <property type="project" value="UniProtKB-SubCell"/>
</dbReference>
<feature type="compositionally biased region" description="Low complexity" evidence="14">
    <location>
        <begin position="1525"/>
        <end position="1536"/>
    </location>
</feature>
<dbReference type="InterPro" id="IPR038718">
    <property type="entry name" value="SNF2-like_sf"/>
</dbReference>
<keyword evidence="10" id="KW-0804">Transcription</keyword>
<feature type="region of interest" description="Disordered" evidence="14">
    <location>
        <begin position="1239"/>
        <end position="1349"/>
    </location>
</feature>
<dbReference type="CDD" id="cd17996">
    <property type="entry name" value="DEXHc_SMARCA2_SMARCA4"/>
    <property type="match status" value="1"/>
</dbReference>
<dbReference type="InterPro" id="IPR014012">
    <property type="entry name" value="HSA_dom"/>
</dbReference>
<dbReference type="InterPro" id="IPR029295">
    <property type="entry name" value="SnAC"/>
</dbReference>
<feature type="region of interest" description="Disordered" evidence="14">
    <location>
        <begin position="599"/>
        <end position="643"/>
    </location>
</feature>
<evidence type="ECO:0000313" key="20">
    <source>
        <dbReference type="Proteomes" id="UP000887566"/>
    </source>
</evidence>
<feature type="compositionally biased region" description="Basic and acidic residues" evidence="14">
    <location>
        <begin position="1266"/>
        <end position="1276"/>
    </location>
</feature>
<keyword evidence="7" id="KW-0805">Transcription regulation</keyword>
<feature type="compositionally biased region" description="Basic residues" evidence="14">
    <location>
        <begin position="1294"/>
        <end position="1303"/>
    </location>
</feature>
<feature type="compositionally biased region" description="Low complexity" evidence="14">
    <location>
        <begin position="196"/>
        <end position="211"/>
    </location>
</feature>
<dbReference type="SMART" id="SM00573">
    <property type="entry name" value="HSA"/>
    <property type="match status" value="1"/>
</dbReference>
<feature type="domain" description="Bromo" evidence="15">
    <location>
        <begin position="1366"/>
        <end position="1436"/>
    </location>
</feature>
<protein>
    <submittedName>
        <fullName evidence="21">Uncharacterized protein</fullName>
    </submittedName>
</protein>
<feature type="region of interest" description="Disordered" evidence="14">
    <location>
        <begin position="242"/>
        <end position="270"/>
    </location>
</feature>
<dbReference type="SUPFAM" id="SSF52540">
    <property type="entry name" value="P-loop containing nucleoside triphosphate hydrolases"/>
    <property type="match status" value="2"/>
</dbReference>
<evidence type="ECO:0000256" key="14">
    <source>
        <dbReference type="SAM" id="MobiDB-lite"/>
    </source>
</evidence>
<feature type="compositionally biased region" description="Acidic residues" evidence="14">
    <location>
        <begin position="631"/>
        <end position="640"/>
    </location>
</feature>
<evidence type="ECO:0000256" key="13">
    <source>
        <dbReference type="SAM" id="Coils"/>
    </source>
</evidence>
<feature type="domain" description="QLQ" evidence="19">
    <location>
        <begin position="213"/>
        <end position="248"/>
    </location>
</feature>
<feature type="compositionally biased region" description="Low complexity" evidence="14">
    <location>
        <begin position="37"/>
        <end position="52"/>
    </location>
</feature>
<evidence type="ECO:0000256" key="10">
    <source>
        <dbReference type="ARBA" id="ARBA00023163"/>
    </source>
</evidence>
<evidence type="ECO:0000259" key="18">
    <source>
        <dbReference type="PROSITE" id="PS51204"/>
    </source>
</evidence>
<feature type="domain" description="Helicase C-terminal" evidence="17">
    <location>
        <begin position="994"/>
        <end position="1161"/>
    </location>
</feature>
<dbReference type="PANTHER" id="PTHR10799">
    <property type="entry name" value="SNF2/RAD54 HELICASE FAMILY"/>
    <property type="match status" value="1"/>
</dbReference>
<dbReference type="FunFam" id="3.40.50.300:FF:003020">
    <property type="entry name" value="SNF2-related domain-containing protein"/>
    <property type="match status" value="1"/>
</dbReference>
<dbReference type="InterPro" id="IPR036427">
    <property type="entry name" value="Bromodomain-like_sf"/>
</dbReference>
<dbReference type="PROSITE" id="PS51666">
    <property type="entry name" value="QLQ"/>
    <property type="match status" value="1"/>
</dbReference>
<dbReference type="CDD" id="cd18793">
    <property type="entry name" value="SF2_C_SNF"/>
    <property type="match status" value="1"/>
</dbReference>
<keyword evidence="2" id="KW-0547">Nucleotide-binding</keyword>
<dbReference type="Gene3D" id="3.40.5.120">
    <property type="match status" value="1"/>
</dbReference>
<feature type="compositionally biased region" description="Low complexity" evidence="14">
    <location>
        <begin position="1"/>
        <end position="16"/>
    </location>
</feature>
<dbReference type="PROSITE" id="PS51192">
    <property type="entry name" value="HELICASE_ATP_BIND_1"/>
    <property type="match status" value="1"/>
</dbReference>
<dbReference type="Pfam" id="PF08880">
    <property type="entry name" value="QLQ"/>
    <property type="match status" value="1"/>
</dbReference>
<dbReference type="SMART" id="SM00490">
    <property type="entry name" value="HELICc"/>
    <property type="match status" value="1"/>
</dbReference>
<dbReference type="Pfam" id="PF07529">
    <property type="entry name" value="HSA"/>
    <property type="match status" value="1"/>
</dbReference>
<dbReference type="Gene3D" id="1.20.5.170">
    <property type="match status" value="1"/>
</dbReference>
<keyword evidence="11" id="KW-0539">Nucleus</keyword>
<dbReference type="Pfam" id="PF00176">
    <property type="entry name" value="SNF2-rel_dom"/>
    <property type="match status" value="1"/>
</dbReference>
<feature type="compositionally biased region" description="Low complexity" evidence="14">
    <location>
        <begin position="105"/>
        <end position="122"/>
    </location>
</feature>
<dbReference type="InterPro" id="IPR006576">
    <property type="entry name" value="BRK_domain"/>
</dbReference>
<dbReference type="Pfam" id="PF00439">
    <property type="entry name" value="Bromodomain"/>
    <property type="match status" value="1"/>
</dbReference>
<dbReference type="Gene3D" id="3.40.50.10810">
    <property type="entry name" value="Tandem AAA-ATPase domain"/>
    <property type="match status" value="1"/>
</dbReference>
<dbReference type="Pfam" id="PF07533">
    <property type="entry name" value="BRK"/>
    <property type="match status" value="1"/>
</dbReference>
<dbReference type="SMART" id="SM00592">
    <property type="entry name" value="BRK"/>
    <property type="match status" value="1"/>
</dbReference>
<dbReference type="GO" id="GO:0042393">
    <property type="term" value="F:histone binding"/>
    <property type="evidence" value="ECO:0007669"/>
    <property type="project" value="InterPro"/>
</dbReference>
<feature type="compositionally biased region" description="Acidic residues" evidence="14">
    <location>
        <begin position="1277"/>
        <end position="1289"/>
    </location>
</feature>
<dbReference type="GO" id="GO:0005524">
    <property type="term" value="F:ATP binding"/>
    <property type="evidence" value="ECO:0007669"/>
    <property type="project" value="UniProtKB-KW"/>
</dbReference>
<feature type="compositionally biased region" description="Low complexity" evidence="14">
    <location>
        <begin position="64"/>
        <end position="80"/>
    </location>
</feature>
<dbReference type="InterPro" id="IPR027417">
    <property type="entry name" value="P-loop_NTPase"/>
</dbReference>
<evidence type="ECO:0000256" key="6">
    <source>
        <dbReference type="ARBA" id="ARBA00022853"/>
    </source>
</evidence>
<evidence type="ECO:0000256" key="7">
    <source>
        <dbReference type="ARBA" id="ARBA00023015"/>
    </source>
</evidence>
<evidence type="ECO:0000259" key="15">
    <source>
        <dbReference type="PROSITE" id="PS50014"/>
    </source>
</evidence>
<dbReference type="FunFam" id="1.20.5.170:FF:000008">
    <property type="entry name" value="probable global transcription activator SNF2L2 isoform X1"/>
    <property type="match status" value="1"/>
</dbReference>
<dbReference type="GO" id="GO:0006325">
    <property type="term" value="P:chromatin organization"/>
    <property type="evidence" value="ECO:0007669"/>
    <property type="project" value="UniProtKB-KW"/>
</dbReference>
<dbReference type="SUPFAM" id="SSF160481">
    <property type="entry name" value="BRK domain-like"/>
    <property type="match status" value="1"/>
</dbReference>
<dbReference type="GO" id="GO:0004386">
    <property type="term" value="F:helicase activity"/>
    <property type="evidence" value="ECO:0007669"/>
    <property type="project" value="UniProtKB-KW"/>
</dbReference>
<dbReference type="InterPro" id="IPR037259">
    <property type="entry name" value="BRK_sf"/>
</dbReference>
<evidence type="ECO:0000256" key="11">
    <source>
        <dbReference type="ARBA" id="ARBA00023242"/>
    </source>
</evidence>
<dbReference type="InterPro" id="IPR001650">
    <property type="entry name" value="Helicase_C-like"/>
</dbReference>
<sequence>MDPQSMQPPASSAPGSYAPPPQQNGMPPRPPYDPNHQQQQQQQPQGMPYGQQPQPPYQMPPPQGYGQPQQAYYAQPQQPYYAPPPQQQQQQQYRPPYQQPPQPSPGSQTAQMSPQQQGGSQQDLPAIEKTLAGMEQRGMVNDPRYIQMSQLRQRLLAQQQGHAGTRQPPFYGADPASSNAQPEQQHAPARPEEPAETPATATSDATESSAEGKLSTEQLSQLRAQVNAYKLLARQQPLPSELSTLATKQTEKAERKPTSLLPEPYQFPGVGDKEGEKLPYDLMKVLSIHQQRSNRATTLPVPCGIDPQTVLKEREFRMQNRIGQRIKELEGLPATLSEPLRMKAEIELRALRLLGFQNTLRSEILGQMRRDTTLETALNPNAYRRTKRQSLREARVTEKLEKQQKIEQERRRRQKHHDFLVSIMQHAKDFKEYHRNNQVKQSKVKKAVLTYFANTEKERKKDEMRNERMRMQKLMQEDEEGYRQLLDEKKDKRLVHLLQQTDEYIASLTGLVKQHQNTERRRKKVERRQQKAEDRAEKKRQTDFEAMDQASKDDEGSQGSELTVHVREVTTGKVLRGPEAPKAEELDAWLETHPGYEVVSRDEVSDSDSDESVDEPAAEVEEVAEAKVEEKDEELDELDEEQRNRRIIEKARNEEDEYNPQTKKELESYYATAHKIKEKIKGLEWMVSLYNNNLNGILADEMGLGKTIQTIALITYLMEVKKLNGPYLIIVPLSTISNWHLELDKWAAHIVKIVYKGNKEARKKMEQQIRRGQFNVLLTTYDYVLKEKGILGKIRWKYMIIDEGHRMKNHTCKLTLVLNGFFSAQHRLLLTGTPLQNKLPELWALLNFLLPSIFSSCGTFETWFNAPFLTTGEKVELNQEETMLIIRRLHKVLRPFLLRRLKKEVESQLPEKTEYLIKCDMSALQKLLYRHMQKGLLIDSKYKGGRALMNTIIHLRKLCNHPFMFHNVEEECREFWKKDITGKELYRVGGKFELLDRILPKLKATGHRVLMFCQMTSLMTIMEDYFHYRDWKYMRLDGSTKPDERGDLLTAFNAPGSDYFIFMLSTRAGGLGLNLQTADTVIIFDSDWNPHQDIQAQDRAHRIGQAREVRVLRLVTVNSVEEKILAAARYKLNVDEKVIQAGKFDQRSTGAERKQMLERIITAEAEDDDEDEVPDDESVNQMIARSNEEYEEFQKMDIERRRQEAAEYRRKPRLIEEDEIPPNIIKISEAFIEEEKIPEEQRLTDHLLGNSGKRRRKDVDYSQDLMSEREWLKSIDEEVDDDEEEPEPEETGKDKKKRGRGAGRKSEGGSSGRGRKRALPEEDEDSDEAGPSKKRKRGPKGGESSSEIQETCNKLLDILIAWKTTDGRELSGPFMQLPTKKELPDYYDVIDRPMDFNKIKRKIKEGRYKNVNDMGKDVNLLCQNAQQYNQDGSEIHNDSLLLQSVWESAKKRITAEPAGSAQESDDGGEGDMNSSNPTKASTPVDPALDASPSSSRASNEDSKDGGRRKKGQPNKRGSTPPSQPAAATTAATDSGK</sequence>
<feature type="compositionally biased region" description="Low complexity" evidence="14">
    <location>
        <begin position="87"/>
        <end position="96"/>
    </location>
</feature>
<dbReference type="SMART" id="SM00297">
    <property type="entry name" value="BROMO"/>
    <property type="match status" value="1"/>
</dbReference>
<dbReference type="GO" id="GO:0048513">
    <property type="term" value="P:animal organ development"/>
    <property type="evidence" value="ECO:0007669"/>
    <property type="project" value="UniProtKB-ARBA"/>
</dbReference>
<evidence type="ECO:0000256" key="5">
    <source>
        <dbReference type="ARBA" id="ARBA00022840"/>
    </source>
</evidence>
<dbReference type="SMART" id="SM00951">
    <property type="entry name" value="QLQ"/>
    <property type="match status" value="1"/>
</dbReference>
<evidence type="ECO:0000256" key="12">
    <source>
        <dbReference type="PROSITE-ProRule" id="PRU00035"/>
    </source>
</evidence>
<name>A0A914VAB1_9BILA</name>
<dbReference type="PRINTS" id="PR00503">
    <property type="entry name" value="BROMODOMAIN"/>
</dbReference>
<evidence type="ECO:0000259" key="19">
    <source>
        <dbReference type="PROSITE" id="PS51666"/>
    </source>
</evidence>
<dbReference type="InterPro" id="IPR049730">
    <property type="entry name" value="SNF2/RAD54-like_C"/>
</dbReference>
<dbReference type="SUPFAM" id="SSF47370">
    <property type="entry name" value="Bromodomain"/>
    <property type="match status" value="1"/>
</dbReference>
<dbReference type="InterPro" id="IPR018359">
    <property type="entry name" value="Bromodomain_CS"/>
</dbReference>
<keyword evidence="3" id="KW-0378">Hydrolase</keyword>
<dbReference type="Gene3D" id="3.40.50.300">
    <property type="entry name" value="P-loop containing nucleotide triphosphate hydrolases"/>
    <property type="match status" value="1"/>
</dbReference>
<feature type="compositionally biased region" description="Polar residues" evidence="14">
    <location>
        <begin position="1472"/>
        <end position="1481"/>
    </location>
</feature>
<evidence type="ECO:0000256" key="3">
    <source>
        <dbReference type="ARBA" id="ARBA00022801"/>
    </source>
</evidence>
<evidence type="ECO:0000259" key="16">
    <source>
        <dbReference type="PROSITE" id="PS51192"/>
    </source>
</evidence>
<dbReference type="PROSITE" id="PS00633">
    <property type="entry name" value="BROMODOMAIN_1"/>
    <property type="match status" value="1"/>
</dbReference>
<feature type="coiled-coil region" evidence="13">
    <location>
        <begin position="454"/>
        <end position="481"/>
    </location>
</feature>
<evidence type="ECO:0000256" key="2">
    <source>
        <dbReference type="ARBA" id="ARBA00022741"/>
    </source>
</evidence>
<feature type="compositionally biased region" description="Acidic residues" evidence="14">
    <location>
        <begin position="605"/>
        <end position="623"/>
    </location>
</feature>
<feature type="compositionally biased region" description="Basic and acidic residues" evidence="14">
    <location>
        <begin position="527"/>
        <end position="543"/>
    </location>
</feature>
<keyword evidence="8 12" id="KW-0103">Bromodomain</keyword>
<evidence type="ECO:0000256" key="9">
    <source>
        <dbReference type="ARBA" id="ARBA00023159"/>
    </source>
</evidence>
<dbReference type="Pfam" id="PF00271">
    <property type="entry name" value="Helicase_C"/>
    <property type="match status" value="1"/>
</dbReference>
<dbReference type="PROSITE" id="PS50014">
    <property type="entry name" value="BROMODOMAIN_2"/>
    <property type="match status" value="1"/>
</dbReference>
<dbReference type="FunFam" id="3.40.50.10810:FF:000008">
    <property type="entry name" value="Chromatin structure-remodeling complex subunit snf21"/>
    <property type="match status" value="1"/>
</dbReference>
<feature type="region of interest" description="Disordered" evidence="14">
    <location>
        <begin position="513"/>
        <end position="566"/>
    </location>
</feature>
<dbReference type="GO" id="GO:0048731">
    <property type="term" value="P:system development"/>
    <property type="evidence" value="ECO:0007669"/>
    <property type="project" value="UniProtKB-ARBA"/>
</dbReference>
<dbReference type="PROSITE" id="PS51204">
    <property type="entry name" value="HSA"/>
    <property type="match status" value="1"/>
</dbReference>
<keyword evidence="20" id="KW-1185">Reference proteome</keyword>
<dbReference type="InterPro" id="IPR000330">
    <property type="entry name" value="SNF2_N"/>
</dbReference>
<reference evidence="21" key="1">
    <citation type="submission" date="2022-11" db="UniProtKB">
        <authorList>
            <consortium name="WormBaseParasite"/>
        </authorList>
    </citation>
    <scope>IDENTIFICATION</scope>
</reference>
<dbReference type="InterPro" id="IPR014001">
    <property type="entry name" value="Helicase_ATP-bd"/>
</dbReference>
<evidence type="ECO:0000256" key="8">
    <source>
        <dbReference type="ARBA" id="ARBA00023117"/>
    </source>
</evidence>
<feature type="domain" description="HSA" evidence="18">
    <location>
        <begin position="404"/>
        <end position="476"/>
    </location>
</feature>
<feature type="region of interest" description="Disordered" evidence="14">
    <location>
        <begin position="1"/>
        <end position="217"/>
    </location>
</feature>
<comment type="subcellular location">
    <subcellularLocation>
        <location evidence="1">Nucleus</location>
    </subcellularLocation>
</comment>
<accession>A0A914VAB1</accession>
<dbReference type="Gene3D" id="1.20.920.10">
    <property type="entry name" value="Bromodomain-like"/>
    <property type="match status" value="1"/>
</dbReference>
<dbReference type="WBParaSite" id="PSAMB.scaffold1702size28602.g14465.t2">
    <property type="protein sequence ID" value="PSAMB.scaffold1702size28602.g14465.t2"/>
    <property type="gene ID" value="PSAMB.scaffold1702size28602.g14465"/>
</dbReference>
<dbReference type="SMART" id="SM01314">
    <property type="entry name" value="SnAC"/>
    <property type="match status" value="1"/>
</dbReference>
<dbReference type="InterPro" id="IPR014978">
    <property type="entry name" value="Gln-Leu-Gln_QLQ"/>
</dbReference>
<dbReference type="InterPro" id="IPR001487">
    <property type="entry name" value="Bromodomain"/>
</dbReference>
<proteinExistence type="predicted"/>
<keyword evidence="5" id="KW-0067">ATP-binding</keyword>
<feature type="compositionally biased region" description="Low complexity" evidence="14">
    <location>
        <begin position="150"/>
        <end position="160"/>
    </location>
</feature>
<organism evidence="20 21">
    <name type="scientific">Plectus sambesii</name>
    <dbReference type="NCBI Taxonomy" id="2011161"/>
    <lineage>
        <taxon>Eukaryota</taxon>
        <taxon>Metazoa</taxon>
        <taxon>Ecdysozoa</taxon>
        <taxon>Nematoda</taxon>
        <taxon>Chromadorea</taxon>
        <taxon>Plectida</taxon>
        <taxon>Plectina</taxon>
        <taxon>Plectoidea</taxon>
        <taxon>Plectidae</taxon>
        <taxon>Plectus</taxon>
    </lineage>
</organism>
<evidence type="ECO:0000313" key="21">
    <source>
        <dbReference type="WBParaSite" id="PSAMB.scaffold1702size28602.g14465.t2"/>
    </source>
</evidence>
<keyword evidence="6" id="KW-0156">Chromatin regulator</keyword>
<evidence type="ECO:0000259" key="17">
    <source>
        <dbReference type="PROSITE" id="PS51194"/>
    </source>
</evidence>
<dbReference type="PROSITE" id="PS51194">
    <property type="entry name" value="HELICASE_CTER"/>
    <property type="match status" value="1"/>
</dbReference>
<dbReference type="GO" id="GO:0006355">
    <property type="term" value="P:regulation of DNA-templated transcription"/>
    <property type="evidence" value="ECO:0007669"/>
    <property type="project" value="InterPro"/>
</dbReference>
<evidence type="ECO:0000256" key="4">
    <source>
        <dbReference type="ARBA" id="ARBA00022806"/>
    </source>
</evidence>
<dbReference type="SMART" id="SM00487">
    <property type="entry name" value="DEXDc"/>
    <property type="match status" value="1"/>
</dbReference>
<feature type="compositionally biased region" description="Pro residues" evidence="14">
    <location>
        <begin position="53"/>
        <end position="63"/>
    </location>
</feature>
<dbReference type="Proteomes" id="UP000887566">
    <property type="component" value="Unplaced"/>
</dbReference>
<keyword evidence="13" id="KW-0175">Coiled coil</keyword>
<feature type="region of interest" description="Disordered" evidence="14">
    <location>
        <begin position="1453"/>
        <end position="1536"/>
    </location>
</feature>
<keyword evidence="9" id="KW-0010">Activator</keyword>
<feature type="compositionally biased region" description="Pro residues" evidence="14">
    <location>
        <begin position="17"/>
        <end position="33"/>
    </location>
</feature>
<feature type="domain" description="Helicase ATP-binding" evidence="16">
    <location>
        <begin position="687"/>
        <end position="852"/>
    </location>
</feature>